<gene>
    <name evidence="1" type="ORF">COO91_07881</name>
</gene>
<dbReference type="AlphaFoldDB" id="A0A2K8T289"/>
<dbReference type="KEGG" id="nfl:COO91_07881"/>
<evidence type="ECO:0000313" key="1">
    <source>
        <dbReference type="EMBL" id="AUB41806.1"/>
    </source>
</evidence>
<dbReference type="EMBL" id="CP024785">
    <property type="protein sequence ID" value="AUB41806.1"/>
    <property type="molecule type" value="Genomic_DNA"/>
</dbReference>
<name>A0A2K8T289_9NOSO</name>
<evidence type="ECO:0000313" key="2">
    <source>
        <dbReference type="Proteomes" id="UP000232003"/>
    </source>
</evidence>
<keyword evidence="2" id="KW-1185">Reference proteome</keyword>
<dbReference type="Proteomes" id="UP000232003">
    <property type="component" value="Chromosome"/>
</dbReference>
<reference evidence="1 2" key="1">
    <citation type="submission" date="2017-11" db="EMBL/GenBank/DDBJ databases">
        <title>Complete genome of a free-living desiccation-tolerant cyanobacterium and its photosynthetic adaptation to extreme terrestrial habitat.</title>
        <authorList>
            <person name="Shang J."/>
        </authorList>
    </citation>
    <scope>NUCLEOTIDE SEQUENCE [LARGE SCALE GENOMIC DNA]</scope>
    <source>
        <strain evidence="1 2">CCNUN1</strain>
    </source>
</reference>
<sequence>MMLRNLFRMLSLATVTIEILFSPVSKVLAQNVTLPPPESGSFSTAFDFIPDGRLVIFTGTEVRIQTQQGSSNFDLIGNLPPEFRGGSDPAFVVTGLGGNFFILGTGAGGSKFPNQPFNGSIFLLPRTGGQAKSVALIPFHFAADLRRPQELFINRGEASFSRSAVERLDLKTKKVRTVIDNIPGASSGLVVDRHGNIYTGIGLDPNGARTGEIRRFSRRDINRAIQTQVPLNFDSDGVFVAKVLSAGNLVFDQQGDLWVGGGDIAGGGQQGFIAEIDPQTGIVDTS</sequence>
<accession>A0A2K8T289</accession>
<protein>
    <submittedName>
        <fullName evidence="1">Six-bladed beta-propeller, TolB-like</fullName>
    </submittedName>
</protein>
<dbReference type="SUPFAM" id="SSF63829">
    <property type="entry name" value="Calcium-dependent phosphotriesterase"/>
    <property type="match status" value="1"/>
</dbReference>
<organism evidence="1 2">
    <name type="scientific">Nostoc flagelliforme CCNUN1</name>
    <dbReference type="NCBI Taxonomy" id="2038116"/>
    <lineage>
        <taxon>Bacteria</taxon>
        <taxon>Bacillati</taxon>
        <taxon>Cyanobacteriota</taxon>
        <taxon>Cyanophyceae</taxon>
        <taxon>Nostocales</taxon>
        <taxon>Nostocaceae</taxon>
        <taxon>Nostoc</taxon>
    </lineage>
</organism>
<proteinExistence type="predicted"/>